<evidence type="ECO:0000313" key="2">
    <source>
        <dbReference type="EMBL" id="BBY30051.1"/>
    </source>
</evidence>
<dbReference type="KEGG" id="msei:MSEDJ_41470"/>
<dbReference type="RefSeq" id="WP_163799264.1">
    <property type="nucleotide sequence ID" value="NZ_AP022588.1"/>
</dbReference>
<dbReference type="InterPro" id="IPR002075">
    <property type="entry name" value="NTF2_dom"/>
</dbReference>
<dbReference type="Gene3D" id="3.10.450.50">
    <property type="match status" value="1"/>
</dbReference>
<reference evidence="2 3" key="1">
    <citation type="journal article" date="2019" name="Emerg. Microbes Infect.">
        <title>Comprehensive subspecies identification of 175 nontuberculous mycobacteria species based on 7547 genomic profiles.</title>
        <authorList>
            <person name="Matsumoto Y."/>
            <person name="Kinjo T."/>
            <person name="Motooka D."/>
            <person name="Nabeya D."/>
            <person name="Jung N."/>
            <person name="Uechi K."/>
            <person name="Horii T."/>
            <person name="Iida T."/>
            <person name="Fujita J."/>
            <person name="Nakamura S."/>
        </authorList>
    </citation>
    <scope>NUCLEOTIDE SEQUENCE [LARGE SCALE GENOMIC DNA]</scope>
    <source>
        <strain evidence="2 3">JCM 17899</strain>
    </source>
</reference>
<dbReference type="Pfam" id="PF02136">
    <property type="entry name" value="NTF2"/>
    <property type="match status" value="1"/>
</dbReference>
<protein>
    <submittedName>
        <fullName evidence="2">Steroid Delta-isomerase</fullName>
    </submittedName>
</protein>
<evidence type="ECO:0000313" key="3">
    <source>
        <dbReference type="Proteomes" id="UP000467193"/>
    </source>
</evidence>
<sequence>MPHHAAADPEDVLAAVERSPAAAGAHDRSGWVGLFARTGSVEDPVGSRPHRGHAEIGRFYDTFIGPRDIVFHRDLDVVDGLTVVRALDLEVTMSSSISMTIPAYLRYDLVGGDLAVDRLRAHWELPAMVLEFARGGPAALPVGLALTRSLLANQGLAGAAGFAGGFRRVGARGRRTVTEFLDDVCAGDEVAVRRRVPDAGSVTLGDATRIGTSGLVARLRGGRWSRPIVAGRWVAATVEADGRRGVLFVEVGTRPATITSVRLFVPAG</sequence>
<dbReference type="AlphaFoldDB" id="A0A7I7QUR8"/>
<accession>A0A7I7QUR8</accession>
<dbReference type="SUPFAM" id="SSF54427">
    <property type="entry name" value="NTF2-like"/>
    <property type="match status" value="1"/>
</dbReference>
<dbReference type="Proteomes" id="UP000467193">
    <property type="component" value="Chromosome"/>
</dbReference>
<evidence type="ECO:0000259" key="1">
    <source>
        <dbReference type="Pfam" id="PF02136"/>
    </source>
</evidence>
<feature type="domain" description="Nuclear transport factor 2" evidence="1">
    <location>
        <begin position="14"/>
        <end position="81"/>
    </location>
</feature>
<dbReference type="GO" id="GO:0016853">
    <property type="term" value="F:isomerase activity"/>
    <property type="evidence" value="ECO:0007669"/>
    <property type="project" value="UniProtKB-KW"/>
</dbReference>
<gene>
    <name evidence="2" type="ORF">MSEDJ_41470</name>
</gene>
<keyword evidence="2" id="KW-0413">Isomerase</keyword>
<proteinExistence type="predicted"/>
<organism evidence="2 3">
    <name type="scientific">Mycolicibacterium sediminis</name>
    <dbReference type="NCBI Taxonomy" id="1286180"/>
    <lineage>
        <taxon>Bacteria</taxon>
        <taxon>Bacillati</taxon>
        <taxon>Actinomycetota</taxon>
        <taxon>Actinomycetes</taxon>
        <taxon>Mycobacteriales</taxon>
        <taxon>Mycobacteriaceae</taxon>
        <taxon>Mycolicibacterium</taxon>
    </lineage>
</organism>
<keyword evidence="3" id="KW-1185">Reference proteome</keyword>
<name>A0A7I7QUR8_9MYCO</name>
<dbReference type="EMBL" id="AP022588">
    <property type="protein sequence ID" value="BBY30051.1"/>
    <property type="molecule type" value="Genomic_DNA"/>
</dbReference>
<dbReference type="InterPro" id="IPR032710">
    <property type="entry name" value="NTF2-like_dom_sf"/>
</dbReference>